<proteinExistence type="predicted"/>
<reference evidence="1" key="1">
    <citation type="submission" date="2021-01" db="EMBL/GenBank/DDBJ databases">
        <authorList>
            <person name="Sun Q."/>
        </authorList>
    </citation>
    <scope>NUCLEOTIDE SEQUENCE</scope>
    <source>
        <strain evidence="1">YIM B02566</strain>
    </source>
</reference>
<dbReference type="EMBL" id="JAENHL010000007">
    <property type="protein sequence ID" value="MBK1867354.1"/>
    <property type="molecule type" value="Genomic_DNA"/>
</dbReference>
<comment type="caution">
    <text evidence="1">The sequence shown here is derived from an EMBL/GenBank/DDBJ whole genome shotgun (WGS) entry which is preliminary data.</text>
</comment>
<dbReference type="Proteomes" id="UP000616151">
    <property type="component" value="Unassembled WGS sequence"/>
</dbReference>
<gene>
    <name evidence="1" type="ORF">JHL16_13440</name>
</gene>
<protein>
    <submittedName>
        <fullName evidence="1">Phenylacetate--CoA ligase family protein</fullName>
    </submittedName>
</protein>
<evidence type="ECO:0000313" key="1">
    <source>
        <dbReference type="EMBL" id="MBK1867354.1"/>
    </source>
</evidence>
<name>A0ACC5R3X3_9HYPH</name>
<organism evidence="1 2">
    <name type="scientific">Taklimakanibacter albus</name>
    <dbReference type="NCBI Taxonomy" id="2800327"/>
    <lineage>
        <taxon>Bacteria</taxon>
        <taxon>Pseudomonadati</taxon>
        <taxon>Pseudomonadota</taxon>
        <taxon>Alphaproteobacteria</taxon>
        <taxon>Hyphomicrobiales</taxon>
        <taxon>Aestuariivirgaceae</taxon>
        <taxon>Taklimakanibacter</taxon>
    </lineage>
</organism>
<evidence type="ECO:0000313" key="2">
    <source>
        <dbReference type="Proteomes" id="UP000616151"/>
    </source>
</evidence>
<sequence>MRLKASGLAYLNSLDRLRQLQPLSRREAQSLGESFFAKEVPPRHLPLGNAKTSGSTGEPVSVRKTAVGRLFWSAYTIRDHLWHGRQFSLRMSSIRANISKYVEAKDWGAPARNLYRTGEAQGIPITTDIREQLRQLRRFGPELLIVYPNNLAAFAAIWEAEGFDLGALRHIKTIGETVHDELRDRVKAVTGLAIEDNYSSQEAGTIAIQCPASGLYHVMSEALIVEVVDAKGELCREGETGRVLVSDLTNLATPLIRYDIGDYAEVGPACPCGRGLPTLRRIWGRERNLVRLPNGSRNWPLVGFHAFDTVAPVRQYQLIQTALDQITLKVVTDAAISAEQEAGLIRIVQKALNHPFRITVEQHRHRLPVGANGKFEEFVCKIE</sequence>
<keyword evidence="1" id="KW-0436">Ligase</keyword>
<accession>A0ACC5R3X3</accession>
<keyword evidence="2" id="KW-1185">Reference proteome</keyword>